<accession>A0A9D4R6Z5</accession>
<dbReference type="Proteomes" id="UP000828390">
    <property type="component" value="Unassembled WGS sequence"/>
</dbReference>
<name>A0A9D4R6Z5_DREPO</name>
<gene>
    <name evidence="1" type="ORF">DPMN_099915</name>
</gene>
<sequence length="144" mass="16457">MLQLPIDLQERIKTQMTSEQLMNLRNAKPETPKLIHIPMQTFPPTAMVYSVPNPAPKDHEQDPLMVPVSLIAKVLAPPEMRQRQLRTYFCVKCKEDYPYANKETQTCVLALQDGDKHVKGAVKVHRKVRHHSNSSLESDVTFSP</sequence>
<dbReference type="EMBL" id="JAIWYP010000003">
    <property type="protein sequence ID" value="KAH3857309.1"/>
    <property type="molecule type" value="Genomic_DNA"/>
</dbReference>
<comment type="caution">
    <text evidence="1">The sequence shown here is derived from an EMBL/GenBank/DDBJ whole genome shotgun (WGS) entry which is preliminary data.</text>
</comment>
<evidence type="ECO:0000313" key="1">
    <source>
        <dbReference type="EMBL" id="KAH3857309.1"/>
    </source>
</evidence>
<dbReference type="AlphaFoldDB" id="A0A9D4R6Z5"/>
<protein>
    <submittedName>
        <fullName evidence="1">Uncharacterized protein</fullName>
    </submittedName>
</protein>
<evidence type="ECO:0000313" key="2">
    <source>
        <dbReference type="Proteomes" id="UP000828390"/>
    </source>
</evidence>
<organism evidence="1 2">
    <name type="scientific">Dreissena polymorpha</name>
    <name type="common">Zebra mussel</name>
    <name type="synonym">Mytilus polymorpha</name>
    <dbReference type="NCBI Taxonomy" id="45954"/>
    <lineage>
        <taxon>Eukaryota</taxon>
        <taxon>Metazoa</taxon>
        <taxon>Spiralia</taxon>
        <taxon>Lophotrochozoa</taxon>
        <taxon>Mollusca</taxon>
        <taxon>Bivalvia</taxon>
        <taxon>Autobranchia</taxon>
        <taxon>Heteroconchia</taxon>
        <taxon>Euheterodonta</taxon>
        <taxon>Imparidentia</taxon>
        <taxon>Neoheterodontei</taxon>
        <taxon>Myida</taxon>
        <taxon>Dreissenoidea</taxon>
        <taxon>Dreissenidae</taxon>
        <taxon>Dreissena</taxon>
    </lineage>
</organism>
<reference evidence="1" key="2">
    <citation type="submission" date="2020-11" db="EMBL/GenBank/DDBJ databases">
        <authorList>
            <person name="McCartney M.A."/>
            <person name="Auch B."/>
            <person name="Kono T."/>
            <person name="Mallez S."/>
            <person name="Becker A."/>
            <person name="Gohl D.M."/>
            <person name="Silverstein K.A.T."/>
            <person name="Koren S."/>
            <person name="Bechman K.B."/>
            <person name="Herman A."/>
            <person name="Abrahante J.E."/>
            <person name="Garbe J."/>
        </authorList>
    </citation>
    <scope>NUCLEOTIDE SEQUENCE</scope>
    <source>
        <strain evidence="1">Duluth1</strain>
        <tissue evidence="1">Whole animal</tissue>
    </source>
</reference>
<proteinExistence type="predicted"/>
<reference evidence="1" key="1">
    <citation type="journal article" date="2019" name="bioRxiv">
        <title>The Genome of the Zebra Mussel, Dreissena polymorpha: A Resource for Invasive Species Research.</title>
        <authorList>
            <person name="McCartney M.A."/>
            <person name="Auch B."/>
            <person name="Kono T."/>
            <person name="Mallez S."/>
            <person name="Zhang Y."/>
            <person name="Obille A."/>
            <person name="Becker A."/>
            <person name="Abrahante J.E."/>
            <person name="Garbe J."/>
            <person name="Badalamenti J.P."/>
            <person name="Herman A."/>
            <person name="Mangelson H."/>
            <person name="Liachko I."/>
            <person name="Sullivan S."/>
            <person name="Sone E.D."/>
            <person name="Koren S."/>
            <person name="Silverstein K.A.T."/>
            <person name="Beckman K.B."/>
            <person name="Gohl D.M."/>
        </authorList>
    </citation>
    <scope>NUCLEOTIDE SEQUENCE</scope>
    <source>
        <strain evidence="1">Duluth1</strain>
        <tissue evidence="1">Whole animal</tissue>
    </source>
</reference>
<keyword evidence="2" id="KW-1185">Reference proteome</keyword>